<dbReference type="InterPro" id="IPR005632">
    <property type="entry name" value="Chaperone_Skp"/>
</dbReference>
<feature type="signal peptide" evidence="3">
    <location>
        <begin position="1"/>
        <end position="19"/>
    </location>
</feature>
<dbReference type="GeneID" id="93365290"/>
<dbReference type="RefSeq" id="WP_004333630.1">
    <property type="nucleotide sequence ID" value="NZ_ACNN01000020.1"/>
</dbReference>
<evidence type="ECO:0000313" key="5">
    <source>
        <dbReference type="Proteomes" id="UP000004295"/>
    </source>
</evidence>
<dbReference type="Proteomes" id="UP000004295">
    <property type="component" value="Unassembled WGS sequence"/>
</dbReference>
<dbReference type="STRING" id="553175.POREN0001_0295"/>
<evidence type="ECO:0000256" key="3">
    <source>
        <dbReference type="SAM" id="SignalP"/>
    </source>
</evidence>
<protein>
    <submittedName>
        <fullName evidence="4">Outer membrane protein</fullName>
    </submittedName>
</protein>
<dbReference type="PANTHER" id="PTHR35089:SF1">
    <property type="entry name" value="CHAPERONE PROTEIN SKP"/>
    <property type="match status" value="1"/>
</dbReference>
<sequence>MKKIIISLVVALCPLALVAQQKIAMVNTQEIMAALPETATAQKRLQELDAKYTQEVQKMQEEYSTKVEAFTKEQNSLSEAIRKSRQQELVDMQNRIQQSMQVMQQDLQKQQETLLAPIQQKVLDAIKKAGDEAGCTYVLEYGAFLHAGKDAIDLTAKVRARLGIK</sequence>
<dbReference type="SMART" id="SM00935">
    <property type="entry name" value="OmpH"/>
    <property type="match status" value="1"/>
</dbReference>
<proteinExistence type="inferred from homology"/>
<evidence type="ECO:0000256" key="1">
    <source>
        <dbReference type="ARBA" id="ARBA00009091"/>
    </source>
</evidence>
<dbReference type="AlphaFoldDB" id="C3JAQ7"/>
<evidence type="ECO:0000256" key="2">
    <source>
        <dbReference type="ARBA" id="ARBA00022729"/>
    </source>
</evidence>
<dbReference type="EMBL" id="ACNN01000020">
    <property type="protein sequence ID" value="EEN82719.1"/>
    <property type="molecule type" value="Genomic_DNA"/>
</dbReference>
<dbReference type="Gene3D" id="3.30.910.20">
    <property type="entry name" value="Skp domain"/>
    <property type="match status" value="1"/>
</dbReference>
<dbReference type="GO" id="GO:0005829">
    <property type="term" value="C:cytosol"/>
    <property type="evidence" value="ECO:0007669"/>
    <property type="project" value="TreeGrafter"/>
</dbReference>
<dbReference type="eggNOG" id="COG2825">
    <property type="taxonomic scope" value="Bacteria"/>
</dbReference>
<dbReference type="GO" id="GO:0051082">
    <property type="term" value="F:unfolded protein binding"/>
    <property type="evidence" value="ECO:0007669"/>
    <property type="project" value="InterPro"/>
</dbReference>
<dbReference type="GO" id="GO:0050821">
    <property type="term" value="P:protein stabilization"/>
    <property type="evidence" value="ECO:0007669"/>
    <property type="project" value="TreeGrafter"/>
</dbReference>
<comment type="caution">
    <text evidence="4">The sequence shown here is derived from an EMBL/GenBank/DDBJ whole genome shotgun (WGS) entry which is preliminary data.</text>
</comment>
<name>C3JAQ7_POREA</name>
<keyword evidence="5" id="KW-1185">Reference proteome</keyword>
<evidence type="ECO:0000313" key="4">
    <source>
        <dbReference type="EMBL" id="EEN82719.1"/>
    </source>
</evidence>
<accession>C3JAQ7</accession>
<keyword evidence="2 3" id="KW-0732">Signal</keyword>
<feature type="chain" id="PRO_5002926290" evidence="3">
    <location>
        <begin position="20"/>
        <end position="165"/>
    </location>
</feature>
<dbReference type="Pfam" id="PF03938">
    <property type="entry name" value="OmpH"/>
    <property type="match status" value="1"/>
</dbReference>
<dbReference type="SUPFAM" id="SSF111384">
    <property type="entry name" value="OmpH-like"/>
    <property type="match status" value="1"/>
</dbReference>
<dbReference type="PANTHER" id="PTHR35089">
    <property type="entry name" value="CHAPERONE PROTEIN SKP"/>
    <property type="match status" value="1"/>
</dbReference>
<dbReference type="InterPro" id="IPR024930">
    <property type="entry name" value="Skp_dom_sf"/>
</dbReference>
<organism evidence="4 5">
    <name type="scientific">Porphyromonas endodontalis (strain ATCC 35406 / DSM 24491 / JCM 8526 / CCUG 16442 / BCRC 14492 / NCTC 13058 / HG 370)</name>
    <name type="common">Bacteroides endodontalis</name>
    <dbReference type="NCBI Taxonomy" id="553175"/>
    <lineage>
        <taxon>Bacteria</taxon>
        <taxon>Pseudomonadati</taxon>
        <taxon>Bacteroidota</taxon>
        <taxon>Bacteroidia</taxon>
        <taxon>Bacteroidales</taxon>
        <taxon>Porphyromonadaceae</taxon>
        <taxon>Porphyromonas</taxon>
    </lineage>
</organism>
<reference evidence="4 5" key="1">
    <citation type="submission" date="2009-04" db="EMBL/GenBank/DDBJ databases">
        <authorList>
            <person name="Sebastian Y."/>
            <person name="Madupu R."/>
            <person name="Durkin A.S."/>
            <person name="Torralba M."/>
            <person name="Methe B."/>
            <person name="Sutton G.G."/>
            <person name="Strausberg R.L."/>
            <person name="Nelson K.E."/>
        </authorList>
    </citation>
    <scope>NUCLEOTIDE SEQUENCE [LARGE SCALE GENOMIC DNA]</scope>
    <source>
        <strain evidence="5">ATCC 35406 / BCRC 14492 / JCM 8526 / NCTC 13058 / HG 370</strain>
    </source>
</reference>
<gene>
    <name evidence="4" type="ORF">POREN0001_0295</name>
</gene>
<comment type="similarity">
    <text evidence="1">Belongs to the Skp family.</text>
</comment>